<dbReference type="CDD" id="cd12148">
    <property type="entry name" value="fungal_TF_MHR"/>
    <property type="match status" value="1"/>
</dbReference>
<dbReference type="EMBL" id="JAGPXC010000004">
    <property type="protein sequence ID" value="KAH6653802.1"/>
    <property type="molecule type" value="Genomic_DNA"/>
</dbReference>
<name>A0A9P8UKA0_9PEZI</name>
<accession>A0A9P8UKA0</accession>
<dbReference type="RefSeq" id="XP_045958072.1">
    <property type="nucleotide sequence ID" value="XM_046095816.1"/>
</dbReference>
<dbReference type="OrthoDB" id="39175at2759"/>
<evidence type="ECO:0008006" key="3">
    <source>
        <dbReference type="Google" id="ProtNLM"/>
    </source>
</evidence>
<proteinExistence type="predicted"/>
<gene>
    <name evidence="1" type="ORF">BKA67DRAFT_261010</name>
</gene>
<reference evidence="1" key="1">
    <citation type="journal article" date="2021" name="Nat. Commun.">
        <title>Genetic determinants of endophytism in the Arabidopsis root mycobiome.</title>
        <authorList>
            <person name="Mesny F."/>
            <person name="Miyauchi S."/>
            <person name="Thiergart T."/>
            <person name="Pickel B."/>
            <person name="Atanasova L."/>
            <person name="Karlsson M."/>
            <person name="Huettel B."/>
            <person name="Barry K.W."/>
            <person name="Haridas S."/>
            <person name="Chen C."/>
            <person name="Bauer D."/>
            <person name="Andreopoulos W."/>
            <person name="Pangilinan J."/>
            <person name="LaButti K."/>
            <person name="Riley R."/>
            <person name="Lipzen A."/>
            <person name="Clum A."/>
            <person name="Drula E."/>
            <person name="Henrissat B."/>
            <person name="Kohler A."/>
            <person name="Grigoriev I.V."/>
            <person name="Martin F.M."/>
            <person name="Hacquard S."/>
        </authorList>
    </citation>
    <scope>NUCLEOTIDE SEQUENCE</scope>
    <source>
        <strain evidence="1">MPI-SDFR-AT-0073</strain>
    </source>
</reference>
<sequence length="403" mass="45913">MPSRFDEYIKLDPPIPYTSRAEMINRCYDMIMALRGPTYFDEINFHKFAIAYLLNITFFQLGEQNRSRMAECEGMQLGRLLNLHKSSEEDGLNCIEVQLRRKGFWLLFYGYVHSQLQNLRKEKLTFLDPVLMQTIDLQGLLPKEVDDELILDDIILPASAPETSLTAGFIVHSKVFGAALGPWTSIGNLHTPRTCQCQRASNKAESVTYLNERLHELKYILDVIPGPLRQWAQAPAITPSFDEGSPSATDLHEDVVQLQFATMRANLHVTHLWLQSIVIDQLDAAEGTNDPDSLSRKALWAQREEVCRQLLHVLHTIPESALEPNGLHLTFKVRDVAVGMLACPYGEEEMPSRRAAEYVRELTAILSRLDRSERINTANSQSWVDTDRIKDIQVGDMTQFGDW</sequence>
<keyword evidence="2" id="KW-1185">Reference proteome</keyword>
<evidence type="ECO:0000313" key="2">
    <source>
        <dbReference type="Proteomes" id="UP000758603"/>
    </source>
</evidence>
<dbReference type="Proteomes" id="UP000758603">
    <property type="component" value="Unassembled WGS sequence"/>
</dbReference>
<dbReference type="AlphaFoldDB" id="A0A9P8UKA0"/>
<evidence type="ECO:0000313" key="1">
    <source>
        <dbReference type="EMBL" id="KAH6653802.1"/>
    </source>
</evidence>
<comment type="caution">
    <text evidence="1">The sequence shown here is derived from an EMBL/GenBank/DDBJ whole genome shotgun (WGS) entry which is preliminary data.</text>
</comment>
<protein>
    <recommendedName>
        <fullName evidence="3">Transcription factor domain-containing protein</fullName>
    </recommendedName>
</protein>
<dbReference type="GeneID" id="70124709"/>
<organism evidence="1 2">
    <name type="scientific">Truncatella angustata</name>
    <dbReference type="NCBI Taxonomy" id="152316"/>
    <lineage>
        <taxon>Eukaryota</taxon>
        <taxon>Fungi</taxon>
        <taxon>Dikarya</taxon>
        <taxon>Ascomycota</taxon>
        <taxon>Pezizomycotina</taxon>
        <taxon>Sordariomycetes</taxon>
        <taxon>Xylariomycetidae</taxon>
        <taxon>Amphisphaeriales</taxon>
        <taxon>Sporocadaceae</taxon>
        <taxon>Truncatella</taxon>
    </lineage>
</organism>